<keyword evidence="5 12" id="KW-0863">Zinc-finger</keyword>
<feature type="region of interest" description="Disordered" evidence="16">
    <location>
        <begin position="2825"/>
        <end position="2850"/>
    </location>
</feature>
<keyword evidence="3" id="KW-0479">Metal-binding</keyword>
<feature type="region of interest" description="Disordered" evidence="16">
    <location>
        <begin position="2326"/>
        <end position="2418"/>
    </location>
</feature>
<feature type="compositionally biased region" description="Polar residues" evidence="16">
    <location>
        <begin position="485"/>
        <end position="494"/>
    </location>
</feature>
<feature type="compositionally biased region" description="Basic and acidic residues" evidence="16">
    <location>
        <begin position="136"/>
        <end position="145"/>
    </location>
</feature>
<gene>
    <name evidence="20" type="primary">zfhx3a</name>
</gene>
<dbReference type="GO" id="GO:0000981">
    <property type="term" value="F:DNA-binding transcription factor activity, RNA polymerase II-specific"/>
    <property type="evidence" value="ECO:0007669"/>
    <property type="project" value="InterPro"/>
</dbReference>
<keyword evidence="19" id="KW-1185">Reference proteome</keyword>
<feature type="compositionally biased region" description="Polar residues" evidence="16">
    <location>
        <begin position="447"/>
        <end position="461"/>
    </location>
</feature>
<name>A0A6J2WRE0_CHACN</name>
<feature type="compositionally biased region" description="Low complexity" evidence="16">
    <location>
        <begin position="2404"/>
        <end position="2418"/>
    </location>
</feature>
<feature type="compositionally biased region" description="Low complexity" evidence="16">
    <location>
        <begin position="3416"/>
        <end position="3427"/>
    </location>
</feature>
<feature type="region of interest" description="Disordered" evidence="16">
    <location>
        <begin position="1937"/>
        <end position="1983"/>
    </location>
</feature>
<dbReference type="GO" id="GO:0008270">
    <property type="term" value="F:zinc ion binding"/>
    <property type="evidence" value="ECO:0007669"/>
    <property type="project" value="UniProtKB-KW"/>
</dbReference>
<feature type="domain" description="C2H2-type" evidence="18">
    <location>
        <begin position="1260"/>
        <end position="1285"/>
    </location>
</feature>
<dbReference type="Pfam" id="PF24056">
    <property type="entry name" value="zf-C2H2_ZFHX3"/>
    <property type="match status" value="1"/>
</dbReference>
<feature type="compositionally biased region" description="Basic and acidic residues" evidence="16">
    <location>
        <begin position="2786"/>
        <end position="2798"/>
    </location>
</feature>
<evidence type="ECO:0000256" key="13">
    <source>
        <dbReference type="PROSITE-ProRule" id="PRU00108"/>
    </source>
</evidence>
<feature type="compositionally biased region" description="Polar residues" evidence="16">
    <location>
        <begin position="3073"/>
        <end position="3082"/>
    </location>
</feature>
<evidence type="ECO:0000256" key="3">
    <source>
        <dbReference type="ARBA" id="ARBA00022723"/>
    </source>
</evidence>
<evidence type="ECO:0000256" key="11">
    <source>
        <dbReference type="ARBA" id="ARBA00023242"/>
    </source>
</evidence>
<feature type="domain" description="C2H2-type" evidence="18">
    <location>
        <begin position="2245"/>
        <end position="2274"/>
    </location>
</feature>
<feature type="compositionally biased region" description="Polar residues" evidence="16">
    <location>
        <begin position="2123"/>
        <end position="2132"/>
    </location>
</feature>
<sequence length="3535" mass="387463">MTLPQCVGQKMEMQAGAHPPPPWSSCPGMEPLPWARLPRIPSALEQETQMGQGNGEERRRRKRGGEILYQTDGSAYVLESREGTPEFLLSSLSSSPHTSIINTCHISSSILHRRSPATPLPASGPALHSFRVFRLGQRDDTDRPTTGDSPRSVSRQSKDSFPDEAGHSGTRGQPPIGRSGNRPVLMCFLCRLSFGHARSFISHASQRHSVTLSDEERHLLSCSDTLSVLQPVGPGEPPLLGFLEPKNSSEPSPTPQMTSVPLEGRSLPGGKDGTDTQQASLRHCPLTVGVQNAPQNPTPTSAPHPAKDPQTLHQAPGREGSQRREDVEGWKTDRGMGREGGESLSCFERSSSEEAAFTNQSISKSLSVLSCPNLVQPSNSNRTATSFTDNTKSHMGSESQCQRTSFNCPAPSFPIAVTPEKGTAARDYGTECSPSPAPSFRPATDECANQENATATTQPNDVSERGNAIATEPNDPAEMEEDEQAGSQTWQANHPLSHLRGHTSVPPQSQSSLPGFEEGPSDTGSGGLGGSGGLVVMGDSVPSSSYSLGGSVTVMQSRNSCKTLKCPKCNWHYKYQQTLEAHMKEKHTESDSGQCPYCSTGQSHPRLARGETYTCGYKPFRCQVCQYSTTTKGNLSIHMQSDKHLHNMQNLQGGSEPAFTHAHAQALPSGGSAPCPTPTNALHPPHAHPPPHPTQATPQVGGTCSSPSPSKPTRGRAAWRCEVCDYETNVARNLRIHMTSEKHTHNILLLQQNLAHLQRQRGVARLAPHDTDLYHYYLSQTGPPSDRKPNPDAPRASRPTEARQRASRQGLFDCGLCGRFSSDSLEGVSQHLATPRSLPEAEWRSTAGDAHLCRLCQYATPLRANFQLHCQTDKHLQRYQLAAHLREAAAHRHGNSEEEDEEEEEWRLRCVAGGSPVQLRCNVCDYDTSSLEKLKLHTVSSRHDANLRLYKYLLQLDSVRSDGDWLHCVLCDYSAHSTLTMVQHSHSLSHQRGEGLRKLQRIQNGLQAEEEEISAVFTIRKCPVQDKGELNEVELADDSSADQEDQTKEADQGGGKEIATGQGLSLVKDREQTASSPRPKHALSGPDETDTLTPSSKHPRSEEEEGDEEETGVEQMLQCPFCHFCHVDVEHLRSHVMTQHAVQPTLRCPLCQETLRSVSHLRTHLMHLHSVTAECTQKLINTVIASDVLPDSLFQPVPGSGGDGPKVQKTAADLSSNGTAKPTDSQVDTENRAPSPSDGFKPSQSPLDDVESTKENTATFPCCHKGCNKVFTTSSALQTHFNQTHNQLLQMPISDRHVYKYRCNQCSLAFKTPEKLQLHSQYHAIRAATMCCLCQRSFRSLQALRRHLETSHLELSDTQVQQLYGGILTNGDGLGSGDLGFSEEQGAPGDDGPKEEEESDPEEKPSPTGTDSALIPDESAPDPKHSILPLRKGPNLTMEKFLDPLRPFKCTVCKESFTQKNILLVHYNSVSHLHKVKRSLQDSSAGLMESVSSTDHKPFKCSICNVAYSQSSTLEIHMRSVLHQTKARAAKHDPSGSGTTSGSPVQGKVVSSTGSLTSGAPSALKSMTSTKNTSFTSPALGQTQLSQQLNTKNHVSSANSATASPSLSENSDAKRKILADIIASTAQQQQKLLKQQQLQQQQQQLAQAQAQLQQDLQQKAALLQSHLFNPALLQHFPVATEALLPLQQQQLLLPFLLPGGEFHLNPELKLKTSGLNISPAKLSPSTVPSESSKTDDPNSRLQQQKKGGDAVQFAPAAHLEMTAPDLKAERKIRTPQSENSRDGHSEKEISEKKDNLSSEERPNGVTAEDAEELLEGSHVSGENYQGFPLPRIAYDAPGNASRALLENIGFELVIQFNENKQHGQSKPAAVGPDGQDAKEANNLDVFQKLSCETCGKLFSNALILKTHQEHIHQAIFPIQSLERFAKDYREQYDKLFPLRPTSPEATPAPPSPTQPPPVPPPPPAPPQTQSIKPPSTSSIPACMTSASSAKVSALQAEAPMAPVPLPMDLPLFPPLVMHPVPIPSLPPQVPVQQPPLDVPLNQDLAHLYQSQLTPAMLQQQGKRPRTRITDEQLTILRQYFNINNSPNEDQILEMANKSGLPHKVIKHWFRNTLFKERQRNKDSPYNFNNPPITTLEDVKVDPRPPSPENLRQENYGGKRCSRTRFSDYQLRVLQDFFDANAYPKDDEFEQLSSLLSLSTRVIVVWFQNARQKARKNYENQGDGSKEGERRELSNDRYIRTSSNNYECKKCSMVFQRIFDLINHQKRLCYRDEDEDTHYDSQSEDSADNKHDDYSPFGSSCLTPTPSCSGLSGTTELNTIANAKSPVEELSQTVNASDTNTEKLCPSAEASSELQLDNSTGSEKPHTQTEQPKLPCEEKHQTHPKTPRIHSPPTSHQQQHPNPPVSQTSPVPSTVPLTSINSLVTPGPLQKLPQQVTPYHCIQCKVSFPSFEHWQEHQQLHFLAAQNQFIPPQFLDRPLDIPFVMFDPTNPLLTSQLLSGAFPQIPTNAPSSPAIPDSLNTINSLKRKLEEKAGSSMDNDWDNNGEEPQRDKRMRTTITPEQLEVLYQKYLLDSNPTRKMLDHISSEVGLKKRVVQVWFQNTRARERKGQFRALGPAQAHRRCPFCRALFKAQTALDAHIRSRHWHEAKSTGYTLPVSFMPQDQEDSQVKMDPLDFSSYSHFSNLNNNLINLSSSDEQHYPISPASRCMDLSSNQRRLSPRPLKIEETDDIENLSVSPGQKAYEQSKPDEDENSPLNMAQNNTTVPDDGSCSAEAKHNSSPLLSPTAERDASSENDDKMSLGLVSPAMSFSAKDFENDMVVDYSENSSLADPASPCPGGSSSQSMDGDRQGQKRYRTQMTNLQVKVLKACFNDYKTPTMLECEALGNEIGLPKRVVQVWFQNARAKEKKAKLSLAKQFGGESSSTERPRKECTLCGVRYSGCLSVRDHVFSSQHLANVKEALGGQMEKEREYLDPGIVRQLMVQQEVDRVKKASEVLGVAQTVQRPGAFDQLAPVNPSSAYSSLQSVAAAGLPGISFTSQKSGASQAPSNGLTRRNPVSSATSFATSDKDLAHTGSSVSSPKDTQPDLKIQLSKENLSESKERLKEKTEQIPTGNDAHPTSAGTSKEKPDTSATATPAPKSSKEFEMDVAQLQALQAAMVTDPTSLLTNPFLPCLMPGFPPYFQPQIPGALPGGFLQPMYGMEGVFPYGPALSQPVIGLSPGSILHQYQQYQHTLQGALQLQQQRLQLQQKQQQQLQKPKASQTPVPLHTQDMSSTKEPVLELEKTGASSNKHSTASSQHLSSKQTLPSKQPDIANSLSSQDCRERGEGGCLHDCLVCETSFRGKEELSRHLESPEHKHRVAERQNAKEHAIPLLPRTTTCNPAPYAVSTSQSNSPNNQITPTVTLSKTAVLASSLSSSSSSCTSTPTDVAQQTTKSHSPQTLSLSRALPGASDPSFTSASPSPQSLSPLVVTSSSTGLAAAHSPIPTDHADDDQRPVEGQSKISMKEGQEGKSAPKDCCGYSSYLSFLGTDSVGL</sequence>
<feature type="compositionally biased region" description="Basic and acidic residues" evidence="16">
    <location>
        <begin position="3504"/>
        <end position="3515"/>
    </location>
</feature>
<evidence type="ECO:0000256" key="5">
    <source>
        <dbReference type="ARBA" id="ARBA00022771"/>
    </source>
</evidence>
<dbReference type="InterPro" id="IPR009057">
    <property type="entry name" value="Homeodomain-like_sf"/>
</dbReference>
<feature type="domain" description="C2H2-type" evidence="18">
    <location>
        <begin position="1499"/>
        <end position="1528"/>
    </location>
</feature>
<dbReference type="CTD" id="563768"/>
<dbReference type="InterPro" id="IPR017970">
    <property type="entry name" value="Homeobox_CS"/>
</dbReference>
<feature type="compositionally biased region" description="Basic and acidic residues" evidence="16">
    <location>
        <begin position="320"/>
        <end position="341"/>
    </location>
</feature>
<keyword evidence="4" id="KW-0677">Repeat</keyword>
<feature type="region of interest" description="Disordered" evidence="16">
    <location>
        <begin position="2120"/>
        <end position="2156"/>
    </location>
</feature>
<dbReference type="PANTHER" id="PTHR45891">
    <property type="entry name" value="ZINC FINGER HOMEOBOX PROTEIN"/>
    <property type="match status" value="1"/>
</dbReference>
<feature type="compositionally biased region" description="Polar residues" evidence="16">
    <location>
        <begin position="3286"/>
        <end position="3320"/>
    </location>
</feature>
<dbReference type="SUPFAM" id="SSF57667">
    <property type="entry name" value="beta-beta-alpha zinc fingers"/>
    <property type="match status" value="6"/>
</dbReference>
<feature type="region of interest" description="Disordered" evidence="16">
    <location>
        <begin position="2214"/>
        <end position="2235"/>
    </location>
</feature>
<dbReference type="GeneID" id="115826566"/>
<dbReference type="GO" id="GO:0000978">
    <property type="term" value="F:RNA polymerase II cis-regulatory region sequence-specific DNA binding"/>
    <property type="evidence" value="ECO:0007669"/>
    <property type="project" value="TreeGrafter"/>
</dbReference>
<dbReference type="FunFam" id="1.10.10.60:FF:000082">
    <property type="entry name" value="Putative zinc finger homeobox protein 4"/>
    <property type="match status" value="1"/>
</dbReference>
<feature type="DNA-binding region" description="Homeobox" evidence="13">
    <location>
        <begin position="2158"/>
        <end position="2217"/>
    </location>
</feature>
<evidence type="ECO:0000256" key="16">
    <source>
        <dbReference type="SAM" id="MobiDB-lite"/>
    </source>
</evidence>
<keyword evidence="11 13" id="KW-0539">Nucleus</keyword>
<feature type="domain" description="C2H2-type" evidence="18">
    <location>
        <begin position="1889"/>
        <end position="1917"/>
    </location>
</feature>
<dbReference type="FunFam" id="1.10.10.60:FF:000064">
    <property type="entry name" value="Zinc finger homeobox protein 4"/>
    <property type="match status" value="1"/>
</dbReference>
<feature type="compositionally biased region" description="Polar residues" evidence="16">
    <location>
        <begin position="3376"/>
        <end position="3400"/>
    </location>
</feature>
<dbReference type="Pfam" id="PF00096">
    <property type="entry name" value="zf-C2H2"/>
    <property type="match status" value="1"/>
</dbReference>
<feature type="region of interest" description="Disordered" evidence="16">
    <location>
        <begin position="229"/>
        <end position="343"/>
    </location>
</feature>
<feature type="compositionally biased region" description="Basic and acidic residues" evidence="16">
    <location>
        <begin position="156"/>
        <end position="166"/>
    </location>
</feature>
<evidence type="ECO:0000256" key="10">
    <source>
        <dbReference type="ARBA" id="ARBA00023163"/>
    </source>
</evidence>
<feature type="region of interest" description="Disordered" evidence="16">
    <location>
        <begin position="776"/>
        <end position="807"/>
    </location>
</feature>
<dbReference type="PROSITE" id="PS00027">
    <property type="entry name" value="HOMEOBOX_1"/>
    <property type="match status" value="2"/>
</dbReference>
<feature type="compositionally biased region" description="Basic and acidic residues" evidence="16">
    <location>
        <begin position="2223"/>
        <end position="2235"/>
    </location>
</feature>
<feature type="compositionally biased region" description="Basic and acidic residues" evidence="16">
    <location>
        <begin position="1779"/>
        <end position="1802"/>
    </location>
</feature>
<feature type="region of interest" description="Disordered" evidence="16">
    <location>
        <begin position="3039"/>
        <end position="3143"/>
    </location>
</feature>
<feature type="region of interest" description="Disordered" evidence="16">
    <location>
        <begin position="421"/>
        <end position="531"/>
    </location>
</feature>
<feature type="region of interest" description="Disordered" evidence="16">
    <location>
        <begin position="380"/>
        <end position="404"/>
    </location>
</feature>
<dbReference type="GO" id="GO:0005634">
    <property type="term" value="C:nucleus"/>
    <property type="evidence" value="ECO:0007669"/>
    <property type="project" value="UniProtKB-SubCell"/>
</dbReference>
<feature type="region of interest" description="Disordered" evidence="16">
    <location>
        <begin position="2700"/>
        <end position="2799"/>
    </location>
</feature>
<feature type="domain" description="C2H2-type" evidence="18">
    <location>
        <begin position="1448"/>
        <end position="1479"/>
    </location>
</feature>
<dbReference type="FunFam" id="1.10.10.60:FF:000080">
    <property type="entry name" value="Zinc finger homeobox protein 2"/>
    <property type="match status" value="1"/>
</dbReference>
<feature type="compositionally biased region" description="Acidic residues" evidence="16">
    <location>
        <begin position="2276"/>
        <end position="2285"/>
    </location>
</feature>
<feature type="domain" description="C2H2-type" evidence="18">
    <location>
        <begin position="1301"/>
        <end position="1324"/>
    </location>
</feature>
<feature type="compositionally biased region" description="Basic and acidic residues" evidence="16">
    <location>
        <begin position="3095"/>
        <end position="3108"/>
    </location>
</feature>
<feature type="domain" description="C2H2-type" evidence="18">
    <location>
        <begin position="1329"/>
        <end position="1352"/>
    </location>
</feature>
<feature type="domain" description="Homeobox" evidence="17">
    <location>
        <begin position="2156"/>
        <end position="2216"/>
    </location>
</feature>
<dbReference type="FunFam" id="3.30.160.60:FF:000768">
    <property type="entry name" value="zinc finger homeobox protein 3 isoform X2"/>
    <property type="match status" value="1"/>
</dbReference>
<evidence type="ECO:0000256" key="2">
    <source>
        <dbReference type="ARBA" id="ARBA00022491"/>
    </source>
</evidence>
<dbReference type="RefSeq" id="XP_030646306.1">
    <property type="nucleotide sequence ID" value="XM_030790446.1"/>
</dbReference>
<dbReference type="InterPro" id="IPR036236">
    <property type="entry name" value="Znf_C2H2_sf"/>
</dbReference>
<dbReference type="PROSITE" id="PS00028">
    <property type="entry name" value="ZINC_FINGER_C2H2_1"/>
    <property type="match status" value="12"/>
</dbReference>
<feature type="DNA-binding region" description="Homeobox" evidence="13">
    <location>
        <begin position="2550"/>
        <end position="2609"/>
    </location>
</feature>
<dbReference type="GO" id="GO:0045664">
    <property type="term" value="P:regulation of neuron differentiation"/>
    <property type="evidence" value="ECO:0007669"/>
    <property type="project" value="TreeGrafter"/>
</dbReference>
<feature type="compositionally biased region" description="Polar residues" evidence="16">
    <location>
        <begin position="2753"/>
        <end position="2764"/>
    </location>
</feature>
<dbReference type="InterPro" id="IPR013087">
    <property type="entry name" value="Znf_C2H2_type"/>
</dbReference>
<keyword evidence="2" id="KW-0678">Repressor</keyword>
<feature type="domain" description="C2H2-type" evidence="18">
    <location>
        <begin position="564"/>
        <end position="592"/>
    </location>
</feature>
<dbReference type="Pfam" id="PF00046">
    <property type="entry name" value="Homeodomain"/>
    <property type="match status" value="4"/>
</dbReference>
<dbReference type="InterPro" id="IPR001356">
    <property type="entry name" value="HD"/>
</dbReference>
<dbReference type="OrthoDB" id="6417226at2759"/>
<feature type="region of interest" description="Disordered" evidence="16">
    <location>
        <begin position="2276"/>
        <end position="2297"/>
    </location>
</feature>
<feature type="compositionally biased region" description="Polar residues" evidence="16">
    <location>
        <begin position="1549"/>
        <end position="1610"/>
    </location>
</feature>
<evidence type="ECO:0000256" key="6">
    <source>
        <dbReference type="ARBA" id="ARBA00022833"/>
    </source>
</evidence>
<feature type="compositionally biased region" description="Polar residues" evidence="16">
    <location>
        <begin position="3039"/>
        <end position="3065"/>
    </location>
</feature>
<evidence type="ECO:0000256" key="1">
    <source>
        <dbReference type="ARBA" id="ARBA00004123"/>
    </source>
</evidence>
<feature type="compositionally biased region" description="Acidic residues" evidence="16">
    <location>
        <begin position="475"/>
        <end position="484"/>
    </location>
</feature>
<feature type="region of interest" description="Disordered" evidence="16">
    <location>
        <begin position="1375"/>
        <end position="1431"/>
    </location>
</feature>
<feature type="region of interest" description="Disordered" evidence="16">
    <location>
        <begin position="3348"/>
        <end position="3400"/>
    </location>
</feature>
<feature type="region of interest" description="Disordered" evidence="16">
    <location>
        <begin position="1525"/>
        <end position="1611"/>
    </location>
</feature>
<feature type="region of interest" description="Disordered" evidence="16">
    <location>
        <begin position="665"/>
        <end position="715"/>
    </location>
</feature>
<proteinExistence type="predicted"/>
<evidence type="ECO:0000256" key="9">
    <source>
        <dbReference type="ARBA" id="ARBA00023155"/>
    </source>
</evidence>
<feature type="region of interest" description="Disordered" evidence="16">
    <location>
        <begin position="2530"/>
        <end position="2550"/>
    </location>
</feature>
<dbReference type="FunFam" id="3.30.160.60:FF:000446">
    <property type="entry name" value="Zinc finger protein"/>
    <property type="match status" value="1"/>
</dbReference>
<organism evidence="19 20">
    <name type="scientific">Chanos chanos</name>
    <name type="common">Milkfish</name>
    <name type="synonym">Mugil chanos</name>
    <dbReference type="NCBI Taxonomy" id="29144"/>
    <lineage>
        <taxon>Eukaryota</taxon>
        <taxon>Metazoa</taxon>
        <taxon>Chordata</taxon>
        <taxon>Craniata</taxon>
        <taxon>Vertebrata</taxon>
        <taxon>Euteleostomi</taxon>
        <taxon>Actinopterygii</taxon>
        <taxon>Neopterygii</taxon>
        <taxon>Teleostei</taxon>
        <taxon>Ostariophysi</taxon>
        <taxon>Gonorynchiformes</taxon>
        <taxon>Chanidae</taxon>
        <taxon>Chanos</taxon>
    </lineage>
</organism>
<keyword evidence="10" id="KW-0804">Transcription</keyword>
<comment type="subcellular location">
    <subcellularLocation>
        <location evidence="1 13 14">Nucleus</location>
    </subcellularLocation>
</comment>
<feature type="compositionally biased region" description="Basic and acidic residues" evidence="16">
    <location>
        <begin position="3348"/>
        <end position="3370"/>
    </location>
</feature>
<protein>
    <submittedName>
        <fullName evidence="20">Zinc finger homeobox protein 3</fullName>
    </submittedName>
</protein>
<evidence type="ECO:0000256" key="8">
    <source>
        <dbReference type="ARBA" id="ARBA00023125"/>
    </source>
</evidence>
<feature type="region of interest" description="Disordered" evidence="16">
    <location>
        <begin position="135"/>
        <end position="178"/>
    </location>
</feature>
<accession>A0A6J2WRE0</accession>
<evidence type="ECO:0000313" key="19">
    <source>
        <dbReference type="Proteomes" id="UP000504632"/>
    </source>
</evidence>
<dbReference type="PROSITE" id="PS50071">
    <property type="entry name" value="HOMEOBOX_2"/>
    <property type="match status" value="4"/>
</dbReference>
<dbReference type="FunFam" id="1.10.10.60:FF:000058">
    <property type="entry name" value="zinc finger homeobox protein 4"/>
    <property type="match status" value="1"/>
</dbReference>
<feature type="compositionally biased region" description="Polar residues" evidence="16">
    <location>
        <begin position="1213"/>
        <end position="1234"/>
    </location>
</feature>
<evidence type="ECO:0000259" key="18">
    <source>
        <dbReference type="PROSITE" id="PS50157"/>
    </source>
</evidence>
<keyword evidence="8 13" id="KW-0238">DNA-binding</keyword>
<dbReference type="SUPFAM" id="SSF46689">
    <property type="entry name" value="Homeodomain-like"/>
    <property type="match status" value="4"/>
</dbReference>
<keyword evidence="15" id="KW-0175">Coiled coil</keyword>
<evidence type="ECO:0000256" key="12">
    <source>
        <dbReference type="PROSITE-ProRule" id="PRU00042"/>
    </source>
</evidence>
<feature type="domain" description="Homeobox" evidence="17">
    <location>
        <begin position="2849"/>
        <end position="2909"/>
    </location>
</feature>
<feature type="compositionally biased region" description="Low complexity" evidence="16">
    <location>
        <begin position="3454"/>
        <end position="3475"/>
    </location>
</feature>
<feature type="compositionally biased region" description="Polar residues" evidence="16">
    <location>
        <begin position="3259"/>
        <end position="3276"/>
    </location>
</feature>
<feature type="compositionally biased region" description="Polar residues" evidence="16">
    <location>
        <begin position="3428"/>
        <end position="3444"/>
    </location>
</feature>
<feature type="DNA-binding region" description="Homeobox" evidence="13">
    <location>
        <begin position="2851"/>
        <end position="2910"/>
    </location>
</feature>
<feature type="DNA-binding region" description="Homeobox" evidence="13">
    <location>
        <begin position="2061"/>
        <end position="2120"/>
    </location>
</feature>
<feature type="compositionally biased region" description="Low complexity" evidence="16">
    <location>
        <begin position="1379"/>
        <end position="1390"/>
    </location>
</feature>
<dbReference type="FunFam" id="3.30.160.60:FF:000081">
    <property type="entry name" value="Zinc finger homeobox protein 4"/>
    <property type="match status" value="1"/>
</dbReference>
<feature type="domain" description="Homeobox" evidence="17">
    <location>
        <begin position="2059"/>
        <end position="2119"/>
    </location>
</feature>
<dbReference type="InterPro" id="IPR003604">
    <property type="entry name" value="Matrin/U1-like-C_Znf_C2H2"/>
</dbReference>
<dbReference type="PROSITE" id="PS50157">
    <property type="entry name" value="ZINC_FINGER_C2H2_2"/>
    <property type="match status" value="8"/>
</dbReference>
<dbReference type="Gene3D" id="3.30.160.60">
    <property type="entry name" value="Classic Zinc Finger"/>
    <property type="match status" value="4"/>
</dbReference>
<feature type="compositionally biased region" description="Acidic residues" evidence="16">
    <location>
        <begin position="1034"/>
        <end position="1044"/>
    </location>
</feature>
<evidence type="ECO:0000256" key="4">
    <source>
        <dbReference type="ARBA" id="ARBA00022737"/>
    </source>
</evidence>
<keyword evidence="7" id="KW-0805">Transcription regulation</keyword>
<feature type="region of interest" description="Disordered" evidence="16">
    <location>
        <begin position="3251"/>
        <end position="3322"/>
    </location>
</feature>
<feature type="region of interest" description="Disordered" evidence="16">
    <location>
        <begin position="3416"/>
        <end position="3518"/>
    </location>
</feature>
<dbReference type="Gene3D" id="1.10.10.60">
    <property type="entry name" value="Homeodomain-like"/>
    <property type="match status" value="4"/>
</dbReference>
<dbReference type="PANTHER" id="PTHR45891:SF4">
    <property type="entry name" value="ZINC FINGER HOMEOBOX PROTEIN 3"/>
    <property type="match status" value="1"/>
</dbReference>
<feature type="region of interest" description="Disordered" evidence="16">
    <location>
        <begin position="1034"/>
        <end position="1113"/>
    </location>
</feature>
<feature type="region of interest" description="Disordered" evidence="16">
    <location>
        <begin position="1195"/>
        <end position="1251"/>
    </location>
</feature>
<feature type="compositionally biased region" description="Polar residues" evidence="16">
    <location>
        <begin position="2348"/>
        <end position="2361"/>
    </location>
</feature>
<keyword evidence="6" id="KW-0862">Zinc</keyword>
<dbReference type="CDD" id="cd00086">
    <property type="entry name" value="homeodomain"/>
    <property type="match status" value="4"/>
</dbReference>
<feature type="region of interest" description="Disordered" evidence="16">
    <location>
        <begin position="13"/>
        <end position="67"/>
    </location>
</feature>
<evidence type="ECO:0000256" key="15">
    <source>
        <dbReference type="SAM" id="Coils"/>
    </source>
</evidence>
<feature type="domain" description="Homeobox" evidence="17">
    <location>
        <begin position="2548"/>
        <end position="2608"/>
    </location>
</feature>
<reference evidence="20" key="1">
    <citation type="submission" date="2025-08" db="UniProtKB">
        <authorList>
            <consortium name="RefSeq"/>
        </authorList>
    </citation>
    <scope>IDENTIFICATION</scope>
</reference>
<evidence type="ECO:0000313" key="20">
    <source>
        <dbReference type="RefSeq" id="XP_030646306.1"/>
    </source>
</evidence>
<feature type="compositionally biased region" description="Polar residues" evidence="16">
    <location>
        <begin position="246"/>
        <end position="259"/>
    </location>
</feature>
<feature type="compositionally biased region" description="Pro residues" evidence="16">
    <location>
        <begin position="1946"/>
        <end position="1966"/>
    </location>
</feature>
<dbReference type="Proteomes" id="UP000504632">
    <property type="component" value="Chromosome 13"/>
</dbReference>
<dbReference type="InterPro" id="IPR051968">
    <property type="entry name" value="ZnFinger_Homeobox_TR"/>
</dbReference>
<feature type="compositionally biased region" description="Polar residues" evidence="16">
    <location>
        <begin position="146"/>
        <end position="155"/>
    </location>
</feature>
<evidence type="ECO:0000259" key="17">
    <source>
        <dbReference type="PROSITE" id="PS50071"/>
    </source>
</evidence>
<feature type="region of interest" description="Disordered" evidence="16">
    <location>
        <begin position="1716"/>
        <end position="1806"/>
    </location>
</feature>
<dbReference type="SMART" id="SM00389">
    <property type="entry name" value="HOX"/>
    <property type="match status" value="4"/>
</dbReference>
<feature type="coiled-coil region" evidence="15">
    <location>
        <begin position="1631"/>
        <end position="1665"/>
    </location>
</feature>
<feature type="compositionally biased region" description="Polar residues" evidence="16">
    <location>
        <begin position="2329"/>
        <end position="2338"/>
    </location>
</feature>
<dbReference type="SMART" id="SM00451">
    <property type="entry name" value="ZnF_U1"/>
    <property type="match status" value="7"/>
</dbReference>
<keyword evidence="9 13" id="KW-0371">Homeobox</keyword>
<evidence type="ECO:0000256" key="14">
    <source>
        <dbReference type="RuleBase" id="RU000682"/>
    </source>
</evidence>
<evidence type="ECO:0000256" key="7">
    <source>
        <dbReference type="ARBA" id="ARBA00023015"/>
    </source>
</evidence>
<dbReference type="InParanoid" id="A0A6J2WRE0"/>
<dbReference type="SMART" id="SM00355">
    <property type="entry name" value="ZnF_C2H2"/>
    <property type="match status" value="20"/>
</dbReference>
<feature type="compositionally biased region" description="Acidic residues" evidence="16">
    <location>
        <begin position="1102"/>
        <end position="1112"/>
    </location>
</feature>